<dbReference type="GO" id="GO:0016301">
    <property type="term" value="F:kinase activity"/>
    <property type="evidence" value="ECO:0007669"/>
    <property type="project" value="UniProtKB-KW"/>
</dbReference>
<dbReference type="InterPro" id="IPR018485">
    <property type="entry name" value="FGGY_C"/>
</dbReference>
<evidence type="ECO:0000259" key="6">
    <source>
        <dbReference type="Pfam" id="PF02782"/>
    </source>
</evidence>
<sequence length="449" mass="45139">MDTPHPGHAEQDPEDWYGSVRLAVRTALAVAGVPGDAVTALAVSGQGAALVALDEAGKPLRPAIIHLDQRAEAEAAALAQSPLGADIRRAHGAAVGAWNAGAKISWLRRHEPESATAATYTSASGFVLRRLTGQSWQSHSDAGISDLYDLAGRRWSPAALEALDLAPDRLPALAAGTSALGPLTPAAAADLGLRSRCAVVAGGEDTSSAALAAGVTGSARGFLSMGTAAVLGVALRRDLGGSTALLRFPHVLDGLDLLSGSTATVGAALAWLGDLLDRTPQELLDLAAAAPPGADGVDFLPHLAGSLHPVDDPAARGAFTGLSLASSPGALARAVVEGTAAAISDNLAAARDAGAEPDELAAVGGPTRSPLWCQAVADATGLPVALCGPDGAPLGDAFLAAAESDAEAAALAAAHVQIRRRYEPSPDGAEAATARRARLDRVYQATVER</sequence>
<dbReference type="Pfam" id="PF00370">
    <property type="entry name" value="FGGY_N"/>
    <property type="match status" value="1"/>
</dbReference>
<dbReference type="GO" id="GO:0042732">
    <property type="term" value="P:D-xylose metabolic process"/>
    <property type="evidence" value="ECO:0007669"/>
    <property type="project" value="UniProtKB-KW"/>
</dbReference>
<dbReference type="AlphaFoldDB" id="A0A6F8XRL9"/>
<name>A0A6F8XRL9_9ACTN</name>
<keyword evidence="4 7" id="KW-0418">Kinase</keyword>
<protein>
    <submittedName>
        <fullName evidence="7">Xylulokinase</fullName>
    </submittedName>
</protein>
<reference evidence="7 8" key="1">
    <citation type="submission" date="2020-03" db="EMBL/GenBank/DDBJ databases">
        <title>Whole genome shotgun sequence of Phytohabitans flavus NBRC 107702.</title>
        <authorList>
            <person name="Komaki H."/>
            <person name="Tamura T."/>
        </authorList>
    </citation>
    <scope>NUCLEOTIDE SEQUENCE [LARGE SCALE GENOMIC DNA]</scope>
    <source>
        <strain evidence="7 8">NBRC 107702</strain>
    </source>
</reference>
<dbReference type="PANTHER" id="PTHR43095">
    <property type="entry name" value="SUGAR KINASE"/>
    <property type="match status" value="1"/>
</dbReference>
<feature type="domain" description="Carbohydrate kinase FGGY C-terminal" evidence="6">
    <location>
        <begin position="223"/>
        <end position="402"/>
    </location>
</feature>
<dbReference type="KEGG" id="pfla:Pflav_028950"/>
<evidence type="ECO:0000256" key="4">
    <source>
        <dbReference type="ARBA" id="ARBA00022777"/>
    </source>
</evidence>
<dbReference type="InterPro" id="IPR043129">
    <property type="entry name" value="ATPase_NBD"/>
</dbReference>
<accession>A0A6F8XRL9</accession>
<dbReference type="EMBL" id="AP022870">
    <property type="protein sequence ID" value="BCB76485.1"/>
    <property type="molecule type" value="Genomic_DNA"/>
</dbReference>
<gene>
    <name evidence="7" type="ORF">Pflav_028950</name>
</gene>
<dbReference type="PANTHER" id="PTHR43095:SF5">
    <property type="entry name" value="XYLULOSE KINASE"/>
    <property type="match status" value="1"/>
</dbReference>
<comment type="similarity">
    <text evidence="1">Belongs to the FGGY kinase family.</text>
</comment>
<dbReference type="CDD" id="cd00366">
    <property type="entry name" value="ASKHA_NBD_FGGY"/>
    <property type="match status" value="1"/>
</dbReference>
<evidence type="ECO:0000256" key="1">
    <source>
        <dbReference type="ARBA" id="ARBA00009156"/>
    </source>
</evidence>
<keyword evidence="8" id="KW-1185">Reference proteome</keyword>
<feature type="domain" description="Carbohydrate kinase FGGY N-terminal" evidence="5">
    <location>
        <begin position="2"/>
        <end position="211"/>
    </location>
</feature>
<evidence type="ECO:0000313" key="8">
    <source>
        <dbReference type="Proteomes" id="UP000502508"/>
    </source>
</evidence>
<keyword evidence="2" id="KW-0859">Xylose metabolism</keyword>
<dbReference type="Gene3D" id="3.30.420.40">
    <property type="match status" value="2"/>
</dbReference>
<dbReference type="InterPro" id="IPR018484">
    <property type="entry name" value="FGGY_N"/>
</dbReference>
<dbReference type="SUPFAM" id="SSF53067">
    <property type="entry name" value="Actin-like ATPase domain"/>
    <property type="match status" value="2"/>
</dbReference>
<dbReference type="Proteomes" id="UP000502508">
    <property type="component" value="Chromosome"/>
</dbReference>
<proteinExistence type="inferred from homology"/>
<keyword evidence="2" id="KW-0119">Carbohydrate metabolism</keyword>
<dbReference type="InterPro" id="IPR050406">
    <property type="entry name" value="FGGY_Carb_Kinase"/>
</dbReference>
<dbReference type="PIRSF" id="PIRSF000538">
    <property type="entry name" value="GlpK"/>
    <property type="match status" value="1"/>
</dbReference>
<evidence type="ECO:0000256" key="3">
    <source>
        <dbReference type="ARBA" id="ARBA00022679"/>
    </source>
</evidence>
<dbReference type="InterPro" id="IPR000577">
    <property type="entry name" value="Carb_kinase_FGGY"/>
</dbReference>
<evidence type="ECO:0000256" key="2">
    <source>
        <dbReference type="ARBA" id="ARBA00022629"/>
    </source>
</evidence>
<evidence type="ECO:0000313" key="7">
    <source>
        <dbReference type="EMBL" id="BCB76485.1"/>
    </source>
</evidence>
<keyword evidence="3" id="KW-0808">Transferase</keyword>
<reference evidence="7 8" key="2">
    <citation type="submission" date="2020-03" db="EMBL/GenBank/DDBJ databases">
        <authorList>
            <person name="Ichikawa N."/>
            <person name="Kimura A."/>
            <person name="Kitahashi Y."/>
            <person name="Uohara A."/>
        </authorList>
    </citation>
    <scope>NUCLEOTIDE SEQUENCE [LARGE SCALE GENOMIC DNA]</scope>
    <source>
        <strain evidence="7 8">NBRC 107702</strain>
    </source>
</reference>
<organism evidence="7 8">
    <name type="scientific">Phytohabitans flavus</name>
    <dbReference type="NCBI Taxonomy" id="1076124"/>
    <lineage>
        <taxon>Bacteria</taxon>
        <taxon>Bacillati</taxon>
        <taxon>Actinomycetota</taxon>
        <taxon>Actinomycetes</taxon>
        <taxon>Micromonosporales</taxon>
        <taxon>Micromonosporaceae</taxon>
    </lineage>
</organism>
<evidence type="ECO:0000259" key="5">
    <source>
        <dbReference type="Pfam" id="PF00370"/>
    </source>
</evidence>
<dbReference type="Pfam" id="PF02782">
    <property type="entry name" value="FGGY_C"/>
    <property type="match status" value="1"/>
</dbReference>